<keyword evidence="7" id="KW-1185">Reference proteome</keyword>
<dbReference type="GO" id="GO:0070181">
    <property type="term" value="F:small ribosomal subunit rRNA binding"/>
    <property type="evidence" value="ECO:0007669"/>
    <property type="project" value="TreeGrafter"/>
</dbReference>
<dbReference type="Proteomes" id="UP000664534">
    <property type="component" value="Unassembled WGS sequence"/>
</dbReference>
<dbReference type="PANTHER" id="PTHR13479">
    <property type="entry name" value="30S RIBOSOMAL PROTEIN S18"/>
    <property type="match status" value="1"/>
</dbReference>
<evidence type="ECO:0000313" key="7">
    <source>
        <dbReference type="Proteomes" id="UP000664534"/>
    </source>
</evidence>
<dbReference type="GO" id="GO:0032543">
    <property type="term" value="P:mitochondrial translation"/>
    <property type="evidence" value="ECO:0007669"/>
    <property type="project" value="TreeGrafter"/>
</dbReference>
<name>A0A8H3GBM4_9LECA</name>
<dbReference type="NCBIfam" id="TIGR00165">
    <property type="entry name" value="S18"/>
    <property type="match status" value="1"/>
</dbReference>
<dbReference type="PANTHER" id="PTHR13479:SF40">
    <property type="entry name" value="SMALL RIBOSOMAL SUBUNIT PROTEIN BS18M"/>
    <property type="match status" value="1"/>
</dbReference>
<dbReference type="GO" id="GO:0003735">
    <property type="term" value="F:structural constituent of ribosome"/>
    <property type="evidence" value="ECO:0007669"/>
    <property type="project" value="InterPro"/>
</dbReference>
<dbReference type="GO" id="GO:0005763">
    <property type="term" value="C:mitochondrial small ribosomal subunit"/>
    <property type="evidence" value="ECO:0007669"/>
    <property type="project" value="TreeGrafter"/>
</dbReference>
<keyword evidence="2" id="KW-0689">Ribosomal protein</keyword>
<evidence type="ECO:0000313" key="6">
    <source>
        <dbReference type="EMBL" id="CAF9936801.1"/>
    </source>
</evidence>
<comment type="caution">
    <text evidence="6">The sequence shown here is derived from an EMBL/GenBank/DDBJ whole genome shotgun (WGS) entry which is preliminary data.</text>
</comment>
<reference evidence="6" key="1">
    <citation type="submission" date="2021-03" db="EMBL/GenBank/DDBJ databases">
        <authorList>
            <person name="Tagirdzhanova G."/>
        </authorList>
    </citation>
    <scope>NUCLEOTIDE SEQUENCE</scope>
</reference>
<evidence type="ECO:0000256" key="1">
    <source>
        <dbReference type="ARBA" id="ARBA00005589"/>
    </source>
</evidence>
<sequence length="234" mass="26864">MRAAMMNTQCPLRVTSKIIRIKYLYRPFSTTLPTSSDPPPPPPQRPPPAPLPSNIARNAIRDPKRDAGIAFAKNMMKEIDRTRYATVREYDAHRASLSDAAWDGRARDLERKMPRTLKWKVGDVYAPHDLSAVEARKWSRRKSSERDVFDVLGINPLEEYKNFSMMSEYMTPMGRIKHRRETGLRAVNQRKIAKAIRRAVGMGLLPSVHEHPEVLEVKARERATRLENGLGPRR</sequence>
<comment type="similarity">
    <text evidence="1">Belongs to the bacterial ribosomal protein bS18 family.</text>
</comment>
<dbReference type="AlphaFoldDB" id="A0A8H3GBM4"/>
<evidence type="ECO:0000256" key="2">
    <source>
        <dbReference type="ARBA" id="ARBA00022980"/>
    </source>
</evidence>
<evidence type="ECO:0000256" key="3">
    <source>
        <dbReference type="ARBA" id="ARBA00023274"/>
    </source>
</evidence>
<dbReference type="FunFam" id="4.10.640.10:FF:000013">
    <property type="entry name" value="37S ribosomal protein S18"/>
    <property type="match status" value="1"/>
</dbReference>
<keyword evidence="3" id="KW-0687">Ribonucleoprotein</keyword>
<accession>A0A8H3GBM4</accession>
<protein>
    <recommendedName>
        <fullName evidence="4">Small ribosomal subunit protein bS18m</fullName>
    </recommendedName>
</protein>
<feature type="region of interest" description="Disordered" evidence="5">
    <location>
        <begin position="30"/>
        <end position="53"/>
    </location>
</feature>
<dbReference type="InterPro" id="IPR001648">
    <property type="entry name" value="Ribosomal_bS18"/>
</dbReference>
<dbReference type="EMBL" id="CAJPDT010000094">
    <property type="protein sequence ID" value="CAF9936801.1"/>
    <property type="molecule type" value="Genomic_DNA"/>
</dbReference>
<dbReference type="Pfam" id="PF01084">
    <property type="entry name" value="Ribosomal_S18"/>
    <property type="match status" value="1"/>
</dbReference>
<dbReference type="OrthoDB" id="21463at2759"/>
<dbReference type="Gene3D" id="4.10.640.10">
    <property type="entry name" value="Ribosomal protein S18"/>
    <property type="match status" value="1"/>
</dbReference>
<proteinExistence type="inferred from homology"/>
<organism evidence="6 7">
    <name type="scientific">Imshaugia aleurites</name>
    <dbReference type="NCBI Taxonomy" id="172621"/>
    <lineage>
        <taxon>Eukaryota</taxon>
        <taxon>Fungi</taxon>
        <taxon>Dikarya</taxon>
        <taxon>Ascomycota</taxon>
        <taxon>Pezizomycotina</taxon>
        <taxon>Lecanoromycetes</taxon>
        <taxon>OSLEUM clade</taxon>
        <taxon>Lecanoromycetidae</taxon>
        <taxon>Lecanorales</taxon>
        <taxon>Lecanorineae</taxon>
        <taxon>Parmeliaceae</taxon>
        <taxon>Imshaugia</taxon>
    </lineage>
</organism>
<dbReference type="SUPFAM" id="SSF46911">
    <property type="entry name" value="Ribosomal protein S18"/>
    <property type="match status" value="1"/>
</dbReference>
<gene>
    <name evidence="6" type="ORF">IMSHALPRED_010905</name>
</gene>
<dbReference type="InterPro" id="IPR036870">
    <property type="entry name" value="Ribosomal_bS18_sf"/>
</dbReference>
<evidence type="ECO:0000256" key="4">
    <source>
        <dbReference type="ARBA" id="ARBA00035264"/>
    </source>
</evidence>
<evidence type="ECO:0000256" key="5">
    <source>
        <dbReference type="SAM" id="MobiDB-lite"/>
    </source>
</evidence>
<feature type="compositionally biased region" description="Pro residues" evidence="5">
    <location>
        <begin position="36"/>
        <end position="51"/>
    </location>
</feature>